<evidence type="ECO:0000259" key="12">
    <source>
        <dbReference type="PROSITE" id="PS51447"/>
    </source>
</evidence>
<dbReference type="RefSeq" id="YP_009496322.1">
    <property type="nucleotide sequence ID" value="NC_037998.1"/>
</dbReference>
<evidence type="ECO:0000256" key="7">
    <source>
        <dbReference type="ARBA" id="ARBA00022842"/>
    </source>
</evidence>
<feature type="binding site" evidence="11">
    <location>
        <position position="380"/>
    </location>
    <ligand>
        <name>Mg(2+)</name>
        <dbReference type="ChEBI" id="CHEBI:18420"/>
        <note>shared with alpha subunit</note>
    </ligand>
</feature>
<evidence type="ECO:0000256" key="9">
    <source>
        <dbReference type="ARBA" id="ARBA00023146"/>
    </source>
</evidence>
<dbReference type="EMBL" id="MG755796">
    <property type="protein sequence ID" value="AWT38894.1"/>
    <property type="molecule type" value="Genomic_DNA"/>
</dbReference>
<protein>
    <recommendedName>
        <fullName evidence="11">Phenylalanine--tRNA ligase beta subunit, chloroplastic</fullName>
        <ecNumber evidence="11">6.1.1.20</ecNumber>
    </recommendedName>
    <alternativeName>
        <fullName evidence="11">Phenylalanyl-tRNA synthetase beta subunit</fullName>
        <shortName evidence="11">PheRS</shortName>
    </alternativeName>
</protein>
<dbReference type="InterPro" id="IPR005147">
    <property type="entry name" value="tRNA_synthase_B5-dom"/>
</dbReference>
<dbReference type="PROSITE" id="PS51483">
    <property type="entry name" value="B5"/>
    <property type="match status" value="1"/>
</dbReference>
<evidence type="ECO:0000256" key="10">
    <source>
        <dbReference type="ARBA" id="ARBA00049255"/>
    </source>
</evidence>
<dbReference type="SMART" id="SM00873">
    <property type="entry name" value="B3_4"/>
    <property type="match status" value="1"/>
</dbReference>
<name>A0A2U9NP26_9STRA</name>
<dbReference type="Gene3D" id="3.30.930.10">
    <property type="entry name" value="Bira Bifunctional Protein, Domain 2"/>
    <property type="match status" value="1"/>
</dbReference>
<dbReference type="GO" id="GO:0000287">
    <property type="term" value="F:magnesium ion binding"/>
    <property type="evidence" value="ECO:0007669"/>
    <property type="project" value="UniProtKB-UniRule"/>
</dbReference>
<evidence type="ECO:0000256" key="4">
    <source>
        <dbReference type="ARBA" id="ARBA00022723"/>
    </source>
</evidence>
<dbReference type="InterPro" id="IPR045060">
    <property type="entry name" value="Phe-tRNA-ligase_IIc_bsu"/>
</dbReference>
<dbReference type="EC" id="6.1.1.20" evidence="11"/>
<keyword evidence="8 11" id="KW-0648">Protein biosynthesis</keyword>
<evidence type="ECO:0000256" key="8">
    <source>
        <dbReference type="ARBA" id="ARBA00022917"/>
    </source>
</evidence>
<keyword evidence="7 11" id="KW-0460">Magnesium</keyword>
<dbReference type="InterPro" id="IPR020825">
    <property type="entry name" value="Phe-tRNA_synthase-like_B3/B4"/>
</dbReference>
<dbReference type="SMART" id="SM00874">
    <property type="entry name" value="B5"/>
    <property type="match status" value="1"/>
</dbReference>
<dbReference type="PANTHER" id="PTHR10947">
    <property type="entry name" value="PHENYLALANYL-TRNA SYNTHETASE BETA CHAIN AND LEUCINE-RICH REPEAT-CONTAINING PROTEIN 47"/>
    <property type="match status" value="1"/>
</dbReference>
<dbReference type="PROSITE" id="PS51447">
    <property type="entry name" value="FDX_ACB"/>
    <property type="match status" value="1"/>
</dbReference>
<dbReference type="Pfam" id="PF03483">
    <property type="entry name" value="B3_4"/>
    <property type="match status" value="1"/>
</dbReference>
<proteinExistence type="inferred from homology"/>
<dbReference type="Pfam" id="PF03147">
    <property type="entry name" value="FDX-ACB"/>
    <property type="match status" value="1"/>
</dbReference>
<dbReference type="SUPFAM" id="SSF54991">
    <property type="entry name" value="Anticodon-binding domain of PheRS"/>
    <property type="match status" value="1"/>
</dbReference>
<keyword evidence="6 11" id="KW-0067">ATP-binding</keyword>
<dbReference type="Gene3D" id="3.30.70.380">
    <property type="entry name" value="Ferrodoxin-fold anticodon-binding domain"/>
    <property type="match status" value="1"/>
</dbReference>
<dbReference type="GO" id="GO:0006432">
    <property type="term" value="P:phenylalanyl-tRNA aminoacylation"/>
    <property type="evidence" value="ECO:0007669"/>
    <property type="project" value="UniProtKB-UniRule"/>
</dbReference>
<keyword evidence="14" id="KW-0934">Plastid</keyword>
<keyword evidence="3 11" id="KW-0436">Ligase</keyword>
<evidence type="ECO:0000313" key="14">
    <source>
        <dbReference type="EMBL" id="AWT38894.1"/>
    </source>
</evidence>
<dbReference type="InterPro" id="IPR045864">
    <property type="entry name" value="aa-tRNA-synth_II/BPL/LPL"/>
</dbReference>
<evidence type="ECO:0000256" key="1">
    <source>
        <dbReference type="ARBA" id="ARBA00008653"/>
    </source>
</evidence>
<dbReference type="InterPro" id="IPR004532">
    <property type="entry name" value="Phe-tRNA-ligase_IIc_bsu_bact"/>
</dbReference>
<dbReference type="HAMAP" id="MF_00283">
    <property type="entry name" value="Phe_tRNA_synth_beta1"/>
    <property type="match status" value="1"/>
</dbReference>
<feature type="domain" description="B5" evidence="13">
    <location>
        <begin position="307"/>
        <end position="393"/>
    </location>
</feature>
<dbReference type="SUPFAM" id="SSF56037">
    <property type="entry name" value="PheT/TilS domain"/>
    <property type="match status" value="1"/>
</dbReference>
<dbReference type="InterPro" id="IPR036690">
    <property type="entry name" value="Fdx_antiC-bd_sf"/>
</dbReference>
<dbReference type="AlphaFoldDB" id="A0A2U9NP26"/>
<feature type="domain" description="FDX-ACB" evidence="12">
    <location>
        <begin position="617"/>
        <end position="710"/>
    </location>
</feature>
<dbReference type="SMART" id="SM00896">
    <property type="entry name" value="FDX-ACB"/>
    <property type="match status" value="1"/>
</dbReference>
<dbReference type="Gene3D" id="3.30.56.10">
    <property type="match status" value="2"/>
</dbReference>
<accession>A0A2U9NP26</accession>
<feature type="binding site" evidence="11">
    <location>
        <position position="371"/>
    </location>
    <ligand>
        <name>Mg(2+)</name>
        <dbReference type="ChEBI" id="CHEBI:18420"/>
        <note>shared with alpha subunit</note>
    </ligand>
</feature>
<keyword evidence="4 11" id="KW-0479">Metal-binding</keyword>
<sequence>MVILKMLISLNWINELLEIENINLNELIEKLTLGGFEVEDNFELLIGSNKETILEISATANRADSISAKGIAKEIGSLIDKKAFQNQYVKNTSELEDVLQQSLSNNEILDKQYCSSFIAITVENFIDITVPEWLKQKLISSGVEPVNSLVDFQNYILLETGYPFEFYDLDKIRNDLNESEFELKLTKAGNDKSLIGTNDSEYKLETDTLVVKANELLLSVAGLIPNQKYAIDQTTKSLLIEGAIFNSKKIRQTSRKLGLRTDRSARYEKSLNNHSFNESLVRLLNLLRINNSQIIYKTTACAQIINEPIKSIPLIYQNILEILGPTIKNGKETQITTDQISRYLDRLDFNFSFEPTTAKWDVIVPSSRIDDIIREIDLIEEIGRLHGFNNFVSYLPNISNIGAEDFSYQTRKKLTTCFLSEGLNELMQYSLVKETANNTQTVKLVNPLISDCSTLRTSLLPAIIETIEKNVKQGNRNIEGFEFGHVFSTTAPNVYNEKEYVGGNFGSFETKMSWSENSKNLSWFEAKGKLEDIFKKLNIPIYWKKTIPETYDSILHPYRTAQFNLLSGQFFGIFGQIHPVLAKNLNISTETYLFEFDFEMLKNQLKNNLLPLYKTYSLYPKIVKDLSFIVDQKYSFKDIEQSIRKIGTEVLIQLDLLDEYKGESIPTNCTSLCIQLTFQSKEQTLRTEEIETTIESIQSTLVQEYNIIQRI</sequence>
<dbReference type="SUPFAM" id="SSF46955">
    <property type="entry name" value="Putative DNA-binding domain"/>
    <property type="match status" value="2"/>
</dbReference>
<dbReference type="InterPro" id="IPR041616">
    <property type="entry name" value="PheRS_beta_core"/>
</dbReference>
<dbReference type="InterPro" id="IPR009061">
    <property type="entry name" value="DNA-bd_dom_put_sf"/>
</dbReference>
<keyword evidence="5 11" id="KW-0547">Nucleotide-binding</keyword>
<feature type="binding site" evidence="11">
    <location>
        <position position="377"/>
    </location>
    <ligand>
        <name>Mg(2+)</name>
        <dbReference type="ChEBI" id="CHEBI:18420"/>
        <note>shared with alpha subunit</note>
    </ligand>
</feature>
<dbReference type="InterPro" id="IPR005121">
    <property type="entry name" value="Fdx_antiC-bd"/>
</dbReference>
<dbReference type="Pfam" id="PF03484">
    <property type="entry name" value="B5"/>
    <property type="match status" value="1"/>
</dbReference>
<comment type="catalytic activity">
    <reaction evidence="10 11">
        <text>tRNA(Phe) + L-phenylalanine + ATP = L-phenylalanyl-tRNA(Phe) + AMP + diphosphate + H(+)</text>
        <dbReference type="Rhea" id="RHEA:19413"/>
        <dbReference type="Rhea" id="RHEA-COMP:9668"/>
        <dbReference type="Rhea" id="RHEA-COMP:9699"/>
        <dbReference type="ChEBI" id="CHEBI:15378"/>
        <dbReference type="ChEBI" id="CHEBI:30616"/>
        <dbReference type="ChEBI" id="CHEBI:33019"/>
        <dbReference type="ChEBI" id="CHEBI:58095"/>
        <dbReference type="ChEBI" id="CHEBI:78442"/>
        <dbReference type="ChEBI" id="CHEBI:78531"/>
        <dbReference type="ChEBI" id="CHEBI:456215"/>
        <dbReference type="EC" id="6.1.1.20"/>
    </reaction>
</comment>
<dbReference type="NCBIfam" id="TIGR00472">
    <property type="entry name" value="pheT_bact"/>
    <property type="match status" value="1"/>
</dbReference>
<evidence type="ECO:0000256" key="6">
    <source>
        <dbReference type="ARBA" id="ARBA00022840"/>
    </source>
</evidence>
<dbReference type="GO" id="GO:0004826">
    <property type="term" value="F:phenylalanine-tRNA ligase activity"/>
    <property type="evidence" value="ECO:0007669"/>
    <property type="project" value="UniProtKB-UniRule"/>
</dbReference>
<dbReference type="InterPro" id="IPR005146">
    <property type="entry name" value="B3/B4_tRNA-bd"/>
</dbReference>
<dbReference type="PANTHER" id="PTHR10947:SF0">
    <property type="entry name" value="PHENYLALANINE--TRNA LIGASE BETA SUBUNIT"/>
    <property type="match status" value="1"/>
</dbReference>
<evidence type="ECO:0000256" key="11">
    <source>
        <dbReference type="HAMAP-Rule" id="MF_00283"/>
    </source>
</evidence>
<dbReference type="SUPFAM" id="SSF55681">
    <property type="entry name" value="Class II aaRS and biotin synthetases"/>
    <property type="match status" value="1"/>
</dbReference>
<evidence type="ECO:0000259" key="13">
    <source>
        <dbReference type="PROSITE" id="PS51483"/>
    </source>
</evidence>
<feature type="binding site" evidence="11">
    <location>
        <position position="381"/>
    </location>
    <ligand>
        <name>Mg(2+)</name>
        <dbReference type="ChEBI" id="CHEBI:18420"/>
        <note>shared with alpha subunit</note>
    </ligand>
</feature>
<dbReference type="Gene3D" id="3.50.40.10">
    <property type="entry name" value="Phenylalanyl-trna Synthetase, Chain B, domain 3"/>
    <property type="match status" value="1"/>
</dbReference>
<comment type="similarity">
    <text evidence="1 11">Belongs to the phenylalanyl-tRNA synthetase beta subunit family. Type 1 subfamily.</text>
</comment>
<gene>
    <name evidence="14" type="primary">syfB</name>
    <name evidence="11" type="synonym">pheT</name>
</gene>
<dbReference type="GO" id="GO:0009507">
    <property type="term" value="C:chloroplast"/>
    <property type="evidence" value="ECO:0007669"/>
    <property type="project" value="UniProtKB-SubCell"/>
</dbReference>
<reference evidence="14" key="1">
    <citation type="journal article" date="2018" name="Adv. Bot. Res.">
        <title>Evolution of the Plastid Genomes in Diatoms.</title>
        <authorList>
            <person name="Yu M."/>
            <person name="Ashworth M.P."/>
            <person name="Hajrah N.H."/>
            <person name="Khiyami M.A."/>
            <person name="Sabir M.J."/>
            <person name="Alhebshi A.M."/>
            <person name="Al-Malki A.L."/>
            <person name="Sabir J.S.M."/>
            <person name="Theriot E.C."/>
            <person name="Jansen R.K."/>
        </authorList>
    </citation>
    <scope>NUCLEOTIDE SEQUENCE</scope>
</reference>
<keyword evidence="9 11" id="KW-0030">Aminoacyl-tRNA synthetase</keyword>
<dbReference type="GO" id="GO:0009328">
    <property type="term" value="C:phenylalanine-tRNA ligase complex"/>
    <property type="evidence" value="ECO:0007669"/>
    <property type="project" value="TreeGrafter"/>
</dbReference>
<organism evidence="14">
    <name type="scientific">Guinardia striata</name>
    <dbReference type="NCBI Taxonomy" id="1514137"/>
    <lineage>
        <taxon>Eukaryota</taxon>
        <taxon>Sar</taxon>
        <taxon>Stramenopiles</taxon>
        <taxon>Ochrophyta</taxon>
        <taxon>Bacillariophyta</taxon>
        <taxon>Coscinodiscophyceae</taxon>
        <taxon>Rhizosoleniophycidae</taxon>
        <taxon>Rhizosoleniales</taxon>
        <taxon>Rhizosoleniaceae</taxon>
        <taxon>Guinardia</taxon>
    </lineage>
</organism>
<comment type="subunit">
    <text evidence="2 11">Tetramer of two alpha and two beta subunits.</text>
</comment>
<comment type="subcellular location">
    <subcellularLocation>
        <location evidence="11">Plastid</location>
        <location evidence="11">Chloroplast</location>
    </subcellularLocation>
</comment>
<evidence type="ECO:0000256" key="5">
    <source>
        <dbReference type="ARBA" id="ARBA00022741"/>
    </source>
</evidence>
<dbReference type="GO" id="GO:0005524">
    <property type="term" value="F:ATP binding"/>
    <property type="evidence" value="ECO:0007669"/>
    <property type="project" value="UniProtKB-UniRule"/>
</dbReference>
<dbReference type="GO" id="GO:0003723">
    <property type="term" value="F:RNA binding"/>
    <property type="evidence" value="ECO:0007669"/>
    <property type="project" value="InterPro"/>
</dbReference>
<keyword evidence="14" id="KW-0150">Chloroplast</keyword>
<evidence type="ECO:0000256" key="3">
    <source>
        <dbReference type="ARBA" id="ARBA00022598"/>
    </source>
</evidence>
<evidence type="ECO:0000256" key="2">
    <source>
        <dbReference type="ARBA" id="ARBA00011209"/>
    </source>
</evidence>
<geneLocation type="chloroplast" evidence="14"/>
<comment type="cofactor">
    <cofactor evidence="11">
        <name>Mg(2+)</name>
        <dbReference type="ChEBI" id="CHEBI:18420"/>
    </cofactor>
    <text evidence="11">Binds 2 magnesium ions per tetramer.</text>
</comment>
<dbReference type="CDD" id="cd00769">
    <property type="entry name" value="PheRS_beta_core"/>
    <property type="match status" value="1"/>
</dbReference>
<dbReference type="GeneID" id="36958631"/>
<dbReference type="Pfam" id="PF17759">
    <property type="entry name" value="tRNA_synthFbeta"/>
    <property type="match status" value="1"/>
</dbReference>